<dbReference type="InterPro" id="IPR018713">
    <property type="entry name" value="MPAB/Lcp_cat_dom"/>
</dbReference>
<feature type="domain" description="ER-bound oxygenase mpaB/mpaB'/Rubber oxygenase catalytic" evidence="1">
    <location>
        <begin position="65"/>
        <end position="290"/>
    </location>
</feature>
<name>A0ABW1L231_9PROT</name>
<dbReference type="EC" id="1.-.-.-" evidence="2"/>
<dbReference type="Pfam" id="PF09995">
    <property type="entry name" value="MPAB_Lcp_cat"/>
    <property type="match status" value="1"/>
</dbReference>
<protein>
    <submittedName>
        <fullName evidence="2">Oxygenase MpaB family protein</fullName>
        <ecNumber evidence="2">1.-.-.-</ecNumber>
    </submittedName>
</protein>
<evidence type="ECO:0000313" key="2">
    <source>
        <dbReference type="EMBL" id="MFC6036843.1"/>
    </source>
</evidence>
<dbReference type="RefSeq" id="WP_379881910.1">
    <property type="nucleotide sequence ID" value="NZ_JBHPON010000002.1"/>
</dbReference>
<dbReference type="Proteomes" id="UP001596116">
    <property type="component" value="Unassembled WGS sequence"/>
</dbReference>
<dbReference type="PANTHER" id="PTHR36151:SF3">
    <property type="entry name" value="ER-BOUND OXYGENASE MPAB_MPAB'_RUBBER OXYGENASE CATALYTIC DOMAIN-CONTAINING PROTEIN"/>
    <property type="match status" value="1"/>
</dbReference>
<accession>A0ABW1L231</accession>
<proteinExistence type="predicted"/>
<sequence>MAANVEKSAGGVMRFEPLRSKMRSGLEAHLDKAAQAYLGDPSLTRMDFSRPVGEAALSGCDSVSWRIFKNPVTLFIGGVAAVILELAEPRVRSGVWEHSNFRKDPVGRLKRTGLAAMVTVYGARSEAEAMIARINAIHDRISGVTTAGAPYHASDSELLTWVQATAAFGFLEAYSAYAFPISDVERNRYYGESVKSATLYGATSAPRSLAEQAALFGAMTDKLEASEIIFEFLSIMKKAEAFPQPAQIAQHSLVRAAVELVPGRIRGILGLDRRYGLRPFEGRVVRRMARRADRLVLKSGPAATSCRRLGLPDHYLYRRP</sequence>
<organism evidence="2 3">
    <name type="scientific">Hyphococcus aureus</name>
    <dbReference type="NCBI Taxonomy" id="2666033"/>
    <lineage>
        <taxon>Bacteria</taxon>
        <taxon>Pseudomonadati</taxon>
        <taxon>Pseudomonadota</taxon>
        <taxon>Alphaproteobacteria</taxon>
        <taxon>Parvularculales</taxon>
        <taxon>Parvularculaceae</taxon>
        <taxon>Hyphococcus</taxon>
    </lineage>
</organism>
<reference evidence="2 3" key="1">
    <citation type="submission" date="2024-09" db="EMBL/GenBank/DDBJ databases">
        <authorList>
            <person name="Zhang Z.-H."/>
        </authorList>
    </citation>
    <scope>NUCLEOTIDE SEQUENCE [LARGE SCALE GENOMIC DNA]</scope>
    <source>
        <strain evidence="2 3">HHTR114</strain>
    </source>
</reference>
<keyword evidence="3" id="KW-1185">Reference proteome</keyword>
<keyword evidence="2" id="KW-0560">Oxidoreductase</keyword>
<evidence type="ECO:0000259" key="1">
    <source>
        <dbReference type="Pfam" id="PF09995"/>
    </source>
</evidence>
<dbReference type="EMBL" id="JBHPON010000002">
    <property type="protein sequence ID" value="MFC6036843.1"/>
    <property type="molecule type" value="Genomic_DNA"/>
</dbReference>
<dbReference type="PANTHER" id="PTHR36151">
    <property type="entry name" value="BLR2777 PROTEIN"/>
    <property type="match status" value="1"/>
</dbReference>
<evidence type="ECO:0000313" key="3">
    <source>
        <dbReference type="Proteomes" id="UP001596116"/>
    </source>
</evidence>
<dbReference type="GO" id="GO:0016491">
    <property type="term" value="F:oxidoreductase activity"/>
    <property type="evidence" value="ECO:0007669"/>
    <property type="project" value="UniProtKB-KW"/>
</dbReference>
<comment type="caution">
    <text evidence="2">The sequence shown here is derived from an EMBL/GenBank/DDBJ whole genome shotgun (WGS) entry which is preliminary data.</text>
</comment>
<gene>
    <name evidence="2" type="ORF">ACFMB1_14890</name>
</gene>